<accession>A0ABS7PRS2</accession>
<dbReference type="EC" id="5.1.1.1" evidence="4"/>
<evidence type="ECO:0000256" key="2">
    <source>
        <dbReference type="ARBA" id="ARBA00023239"/>
    </source>
</evidence>
<dbReference type="InterPro" id="IPR026956">
    <property type="entry name" value="D-ser_dehydrat-like_dom"/>
</dbReference>
<dbReference type="Gene3D" id="2.40.37.20">
    <property type="entry name" value="D-serine dehydratase-like domain"/>
    <property type="match status" value="1"/>
</dbReference>
<dbReference type="PANTHER" id="PTHR28004:SF2">
    <property type="entry name" value="D-SERINE DEHYDRATASE"/>
    <property type="match status" value="1"/>
</dbReference>
<dbReference type="InterPro" id="IPR001608">
    <property type="entry name" value="Ala_racemase_N"/>
</dbReference>
<feature type="domain" description="D-serine dehydratase-like" evidence="3">
    <location>
        <begin position="266"/>
        <end position="384"/>
    </location>
</feature>
<evidence type="ECO:0000256" key="1">
    <source>
        <dbReference type="ARBA" id="ARBA00005323"/>
    </source>
</evidence>
<dbReference type="Gene3D" id="3.20.20.10">
    <property type="entry name" value="Alanine racemase"/>
    <property type="match status" value="1"/>
</dbReference>
<dbReference type="EMBL" id="JAINVV010000008">
    <property type="protein sequence ID" value="MBY8823876.1"/>
    <property type="molecule type" value="Genomic_DNA"/>
</dbReference>
<proteinExistence type="inferred from homology"/>
<protein>
    <submittedName>
        <fullName evidence="4">Alanine racemase</fullName>
        <ecNumber evidence="4">5.1.1.1</ecNumber>
    </submittedName>
</protein>
<keyword evidence="5" id="KW-1185">Reference proteome</keyword>
<dbReference type="Proteomes" id="UP000706039">
    <property type="component" value="Unassembled WGS sequence"/>
</dbReference>
<evidence type="ECO:0000259" key="3">
    <source>
        <dbReference type="SMART" id="SM01119"/>
    </source>
</evidence>
<dbReference type="PANTHER" id="PTHR28004">
    <property type="entry name" value="ZGC:162816-RELATED"/>
    <property type="match status" value="1"/>
</dbReference>
<sequence length="401" mass="42593">MTSLPEFLSRVRPPMTPALVVRREALLRNLKTMQGYCDAAGVRLRPHGKMHKCSTLGRLQIELGGVGLCCQTIGEAEAYAAAGIADLLVTSPIAPWAAPRLAALAAREIGIAVVADDAGQIDRLDEAARAADVTLSVLVDLDLGTHRAGCAPAAAPALAQRITDAGNLRFEGVQAYLGHLQHVTDLKRRRAANDIAAARLRGLVETLDAAGLHPRFVTGGGTGTYAQDLANGVFNELQAGSYAVMDIEYGDCDAPDGGGQWPFEPALFIAATAVSTRHKTHATIDAGLKAVSVDGPRPRVLAGAAPGSEWRAFGDEHGSILHPAHMPVFAIPDRMEQCAAIEVIDNDDAVEWPADAPQTGDPVWLQPGHCDPTINLYDALIVADEDGEWESWPIDARRVTR</sequence>
<dbReference type="Pfam" id="PF01168">
    <property type="entry name" value="Ala_racemase_N"/>
    <property type="match status" value="1"/>
</dbReference>
<gene>
    <name evidence="4" type="ORF">K7G82_16345</name>
</gene>
<name>A0ABS7PRS2_9SPHN</name>
<organism evidence="4 5">
    <name type="scientific">Sphingomonas colocasiae</name>
    <dbReference type="NCBI Taxonomy" id="1848973"/>
    <lineage>
        <taxon>Bacteria</taxon>
        <taxon>Pseudomonadati</taxon>
        <taxon>Pseudomonadota</taxon>
        <taxon>Alphaproteobacteria</taxon>
        <taxon>Sphingomonadales</taxon>
        <taxon>Sphingomonadaceae</taxon>
        <taxon>Sphingomonas</taxon>
    </lineage>
</organism>
<dbReference type="Pfam" id="PF14031">
    <property type="entry name" value="D-ser_dehydrat"/>
    <property type="match status" value="1"/>
</dbReference>
<evidence type="ECO:0000313" key="4">
    <source>
        <dbReference type="EMBL" id="MBY8823876.1"/>
    </source>
</evidence>
<evidence type="ECO:0000313" key="5">
    <source>
        <dbReference type="Proteomes" id="UP000706039"/>
    </source>
</evidence>
<dbReference type="GO" id="GO:0008784">
    <property type="term" value="F:alanine racemase activity"/>
    <property type="evidence" value="ECO:0007669"/>
    <property type="project" value="UniProtKB-EC"/>
</dbReference>
<comment type="caution">
    <text evidence="4">The sequence shown here is derived from an EMBL/GenBank/DDBJ whole genome shotgun (WGS) entry which is preliminary data.</text>
</comment>
<reference evidence="4 5" key="1">
    <citation type="submission" date="2021-08" db="EMBL/GenBank/DDBJ databases">
        <authorList>
            <person name="Tuo L."/>
        </authorList>
    </citation>
    <scope>NUCLEOTIDE SEQUENCE [LARGE SCALE GENOMIC DNA]</scope>
    <source>
        <strain evidence="4 5">JCM 31229</strain>
    </source>
</reference>
<dbReference type="InterPro" id="IPR042208">
    <property type="entry name" value="D-ser_dehydrat-like_sf"/>
</dbReference>
<keyword evidence="2" id="KW-0456">Lyase</keyword>
<dbReference type="SUPFAM" id="SSF51419">
    <property type="entry name" value="PLP-binding barrel"/>
    <property type="match status" value="1"/>
</dbReference>
<comment type="similarity">
    <text evidence="1">Belongs to the DSD1 family.</text>
</comment>
<dbReference type="InterPro" id="IPR029066">
    <property type="entry name" value="PLP-binding_barrel"/>
</dbReference>
<dbReference type="InterPro" id="IPR051466">
    <property type="entry name" value="D-amino_acid_metab_enzyme"/>
</dbReference>
<dbReference type="SMART" id="SM01119">
    <property type="entry name" value="D-ser_dehydrat"/>
    <property type="match status" value="1"/>
</dbReference>
<keyword evidence="4" id="KW-0413">Isomerase</keyword>
<dbReference type="RefSeq" id="WP_222990985.1">
    <property type="nucleotide sequence ID" value="NZ_JAINVV010000008.1"/>
</dbReference>